<reference evidence="2" key="1">
    <citation type="submission" date="2019-09" db="EMBL/GenBank/DDBJ databases">
        <title>Organ-specific transcriptomic study of the physiology of the cattle tick, Rhipicephalus microplus.</title>
        <authorList>
            <person name="Tirloni L."/>
            <person name="Braz G."/>
            <person name="Gandara A.C.P."/>
            <person name="Sabadin G.A."/>
            <person name="da Silva R.M."/>
            <person name="Guizzo M.G."/>
            <person name="Machado J.A."/>
            <person name="Costa E.P."/>
            <person name="Gomes H.F."/>
            <person name="Moraes J."/>
            <person name="Mota M.B.S."/>
            <person name="Mesquita R.D."/>
            <person name="Alvarenga P.H."/>
            <person name="Alves F."/>
            <person name="Seixas A."/>
            <person name="da Fonseca R.N."/>
            <person name="Fogaca A."/>
            <person name="Logullo C."/>
            <person name="Tanaka A."/>
            <person name="Daffre S."/>
            <person name="Termignoni C."/>
            <person name="Vaz I.S.Jr."/>
            <person name="Oliveira P.L."/>
            <person name="Ribeiro J.M."/>
        </authorList>
    </citation>
    <scope>NUCLEOTIDE SEQUENCE</scope>
    <source>
        <strain evidence="2">Porto Alegre</strain>
    </source>
</reference>
<proteinExistence type="predicted"/>
<keyword evidence="1" id="KW-0812">Transmembrane</keyword>
<dbReference type="PROSITE" id="PS51257">
    <property type="entry name" value="PROKAR_LIPOPROTEIN"/>
    <property type="match status" value="1"/>
</dbReference>
<accession>A0A6M2DBM1</accession>
<dbReference type="EMBL" id="GHWJ01009884">
    <property type="protein sequence ID" value="NOV42621.1"/>
    <property type="molecule type" value="Transcribed_RNA"/>
</dbReference>
<sequence length="128" mass="14237">MSAKNTLPLFLMVVQTTTLTVVVGCCNTANTVLVLYQIDYAQAKAMVCEYLKNLIFFYWCLLFVSIHTAILLYQSNFECVSSHHILVLWQSCLSSFATVTNLLIQENAGSNMQITDVAESRRGGGCLI</sequence>
<evidence type="ECO:0000256" key="1">
    <source>
        <dbReference type="SAM" id="Phobius"/>
    </source>
</evidence>
<name>A0A6M2DBM1_RHIMP</name>
<dbReference type="AlphaFoldDB" id="A0A6M2DBM1"/>
<keyword evidence="1" id="KW-0472">Membrane</keyword>
<protein>
    <submittedName>
        <fullName evidence="2">Uncharacterized protein</fullName>
    </submittedName>
</protein>
<feature type="transmembrane region" description="Helical" evidence="1">
    <location>
        <begin position="56"/>
        <end position="73"/>
    </location>
</feature>
<feature type="transmembrane region" description="Helical" evidence="1">
    <location>
        <begin position="85"/>
        <end position="104"/>
    </location>
</feature>
<feature type="transmembrane region" description="Helical" evidence="1">
    <location>
        <begin position="12"/>
        <end position="36"/>
    </location>
</feature>
<keyword evidence="1" id="KW-1133">Transmembrane helix</keyword>
<organism evidence="2">
    <name type="scientific">Rhipicephalus microplus</name>
    <name type="common">Cattle tick</name>
    <name type="synonym">Boophilus microplus</name>
    <dbReference type="NCBI Taxonomy" id="6941"/>
    <lineage>
        <taxon>Eukaryota</taxon>
        <taxon>Metazoa</taxon>
        <taxon>Ecdysozoa</taxon>
        <taxon>Arthropoda</taxon>
        <taxon>Chelicerata</taxon>
        <taxon>Arachnida</taxon>
        <taxon>Acari</taxon>
        <taxon>Parasitiformes</taxon>
        <taxon>Ixodida</taxon>
        <taxon>Ixodoidea</taxon>
        <taxon>Ixodidae</taxon>
        <taxon>Rhipicephalinae</taxon>
        <taxon>Rhipicephalus</taxon>
        <taxon>Boophilus</taxon>
    </lineage>
</organism>
<evidence type="ECO:0000313" key="2">
    <source>
        <dbReference type="EMBL" id="NOV42621.1"/>
    </source>
</evidence>